<dbReference type="EMBL" id="AFYH01121307">
    <property type="status" value="NOT_ANNOTATED_CDS"/>
    <property type="molecule type" value="Genomic_DNA"/>
</dbReference>
<evidence type="ECO:0000256" key="5">
    <source>
        <dbReference type="PROSITE-ProRule" id="PRU00309"/>
    </source>
</evidence>
<dbReference type="SUPFAM" id="SSF57716">
    <property type="entry name" value="Glucocorticoid receptor-like (DNA-binding domain)"/>
    <property type="match status" value="1"/>
</dbReference>
<evidence type="ECO:0000259" key="8">
    <source>
        <dbReference type="PROSITE" id="PS50950"/>
    </source>
</evidence>
<dbReference type="SMART" id="SM00980">
    <property type="entry name" value="THAP"/>
    <property type="match status" value="1"/>
</dbReference>
<feature type="compositionally biased region" description="Polar residues" evidence="7">
    <location>
        <begin position="138"/>
        <end position="163"/>
    </location>
</feature>
<dbReference type="Gene3D" id="6.20.210.20">
    <property type="entry name" value="THAP domain"/>
    <property type="match status" value="1"/>
</dbReference>
<keyword evidence="2 5" id="KW-0863">Zinc-finger</keyword>
<feature type="region of interest" description="Disordered" evidence="7">
    <location>
        <begin position="103"/>
        <end position="177"/>
    </location>
</feature>
<dbReference type="InterPro" id="IPR038441">
    <property type="entry name" value="THAP_Znf_sf"/>
</dbReference>
<feature type="coiled-coil region" evidence="6">
    <location>
        <begin position="285"/>
        <end position="315"/>
    </location>
</feature>
<keyword evidence="6" id="KW-0175">Coiled coil</keyword>
<evidence type="ECO:0000256" key="2">
    <source>
        <dbReference type="ARBA" id="ARBA00022771"/>
    </source>
</evidence>
<dbReference type="KEGG" id="lcm:102364985"/>
<evidence type="ECO:0000256" key="4">
    <source>
        <dbReference type="ARBA" id="ARBA00023125"/>
    </source>
</evidence>
<dbReference type="Pfam" id="PF05485">
    <property type="entry name" value="THAP"/>
    <property type="match status" value="1"/>
</dbReference>
<name>M3XKR1_LATCH</name>
<dbReference type="InterPro" id="IPR026521">
    <property type="entry name" value="THAP2"/>
</dbReference>
<evidence type="ECO:0000256" key="3">
    <source>
        <dbReference type="ARBA" id="ARBA00022833"/>
    </source>
</evidence>
<evidence type="ECO:0000313" key="10">
    <source>
        <dbReference type="Proteomes" id="UP000008672"/>
    </source>
</evidence>
<dbReference type="OMA" id="CCAMNCT"/>
<sequence>MVLSCCAMNCTNRVTKENKIKGITFHSFPREKQRRLLWSRAVKRTDPTTGELWEPSSHSRLCSLHFINNQFDRTGQTVRLHANAVPTIFSFPSHLKHQKAKTCSTNTSKSASVTSTVPSQSDDASEGVPFQHHKAKMRSTNTSRRATVTHTAPSQSDSASFQHQKVKESSTTTSRTASVTDIVQPQSVDASDCVSFQHQKAKVHSTNTLRTVSVTTPSQPDNGSKYVSFQYQKAKEPSTNTSEKASVAVTVPLQSDDTSVFVTHYVTKHIELDHSYYLDSPHKQKQKLEAVIDAAEKLQRELHNAVRREKRLRKLLCKTIDDLQKQELISNPMQQPLTSYKDISVDLLRHPEYEYSNEPT</sequence>
<keyword evidence="3" id="KW-0862">Zinc</keyword>
<proteinExistence type="predicted"/>
<dbReference type="STRING" id="7897.ENSLACP00000023317"/>
<evidence type="ECO:0000313" key="9">
    <source>
        <dbReference type="Ensembl" id="ENSLACP00000023317.1"/>
    </source>
</evidence>
<evidence type="ECO:0000256" key="7">
    <source>
        <dbReference type="SAM" id="MobiDB-lite"/>
    </source>
</evidence>
<dbReference type="GeneID" id="102364985"/>
<accession>M3XKR1</accession>
<feature type="domain" description="THAP-type" evidence="8">
    <location>
        <begin position="1"/>
        <end position="89"/>
    </location>
</feature>
<keyword evidence="1" id="KW-0479">Metal-binding</keyword>
<dbReference type="PROSITE" id="PS50950">
    <property type="entry name" value="ZF_THAP"/>
    <property type="match status" value="1"/>
</dbReference>
<reference evidence="9" key="2">
    <citation type="submission" date="2025-08" db="UniProtKB">
        <authorList>
            <consortium name="Ensembl"/>
        </authorList>
    </citation>
    <scope>IDENTIFICATION</scope>
</reference>
<dbReference type="RefSeq" id="XP_006001524.1">
    <property type="nucleotide sequence ID" value="XM_006001462.3"/>
</dbReference>
<dbReference type="PANTHER" id="PTHR47696">
    <property type="entry name" value="THAP DOMAIN-CONTAINING PROTEIN 2"/>
    <property type="match status" value="1"/>
</dbReference>
<dbReference type="HOGENOM" id="CLU_769367_0_0_1"/>
<dbReference type="InParanoid" id="M3XKR1"/>
<evidence type="ECO:0000256" key="1">
    <source>
        <dbReference type="ARBA" id="ARBA00022723"/>
    </source>
</evidence>
<dbReference type="Bgee" id="ENSLACG00000022487">
    <property type="expression patterns" value="Expressed in post-anal tail muscle"/>
</dbReference>
<organism evidence="9 10">
    <name type="scientific">Latimeria chalumnae</name>
    <name type="common">Coelacanth</name>
    <dbReference type="NCBI Taxonomy" id="7897"/>
    <lineage>
        <taxon>Eukaryota</taxon>
        <taxon>Metazoa</taxon>
        <taxon>Chordata</taxon>
        <taxon>Craniata</taxon>
        <taxon>Vertebrata</taxon>
        <taxon>Euteleostomi</taxon>
        <taxon>Coelacanthiformes</taxon>
        <taxon>Coelacanthidae</taxon>
        <taxon>Latimeria</taxon>
    </lineage>
</organism>
<dbReference type="GeneTree" id="ENSGT00940000165627"/>
<dbReference type="FunCoup" id="M3XKR1">
    <property type="interactions" value="267"/>
</dbReference>
<dbReference type="SMART" id="SM00692">
    <property type="entry name" value="DM3"/>
    <property type="match status" value="1"/>
</dbReference>
<dbReference type="AlphaFoldDB" id="M3XKR1"/>
<protein>
    <recommendedName>
        <fullName evidence="8">THAP-type domain-containing protein</fullName>
    </recommendedName>
</protein>
<dbReference type="InterPro" id="IPR006612">
    <property type="entry name" value="THAP_Znf"/>
</dbReference>
<feature type="compositionally biased region" description="Polar residues" evidence="7">
    <location>
        <begin position="103"/>
        <end position="122"/>
    </location>
</feature>
<keyword evidence="10" id="KW-1185">Reference proteome</keyword>
<dbReference type="Ensembl" id="ENSLACT00000025087.1">
    <property type="protein sequence ID" value="ENSLACP00000023317.1"/>
    <property type="gene ID" value="ENSLACG00000022487.1"/>
</dbReference>
<dbReference type="GO" id="GO:0003677">
    <property type="term" value="F:DNA binding"/>
    <property type="evidence" value="ECO:0007669"/>
    <property type="project" value="UniProtKB-UniRule"/>
</dbReference>
<dbReference type="Proteomes" id="UP000008672">
    <property type="component" value="Unassembled WGS sequence"/>
</dbReference>
<evidence type="ECO:0000256" key="6">
    <source>
        <dbReference type="SAM" id="Coils"/>
    </source>
</evidence>
<dbReference type="eggNOG" id="ENOG502S349">
    <property type="taxonomic scope" value="Eukaryota"/>
</dbReference>
<dbReference type="OrthoDB" id="7312725at2759"/>
<reference evidence="9" key="3">
    <citation type="submission" date="2025-09" db="UniProtKB">
        <authorList>
            <consortium name="Ensembl"/>
        </authorList>
    </citation>
    <scope>IDENTIFICATION</scope>
</reference>
<gene>
    <name evidence="9" type="primary">LOC102364985</name>
</gene>
<reference evidence="10" key="1">
    <citation type="submission" date="2011-08" db="EMBL/GenBank/DDBJ databases">
        <title>The draft genome of Latimeria chalumnae.</title>
        <authorList>
            <person name="Di Palma F."/>
            <person name="Alfoldi J."/>
            <person name="Johnson J."/>
            <person name="Berlin A."/>
            <person name="Gnerre S."/>
            <person name="Jaffe D."/>
            <person name="MacCallum I."/>
            <person name="Young S."/>
            <person name="Walker B.J."/>
            <person name="Lander E."/>
            <person name="Lindblad-Toh K."/>
        </authorList>
    </citation>
    <scope>NUCLEOTIDE SEQUENCE [LARGE SCALE GENOMIC DNA]</scope>
    <source>
        <strain evidence="10">Wild caught</strain>
    </source>
</reference>
<dbReference type="GO" id="GO:0008270">
    <property type="term" value="F:zinc ion binding"/>
    <property type="evidence" value="ECO:0007669"/>
    <property type="project" value="UniProtKB-KW"/>
</dbReference>
<dbReference type="PANTHER" id="PTHR47696:SF1">
    <property type="entry name" value="THAP DOMAIN-CONTAINING PROTEIN 2"/>
    <property type="match status" value="1"/>
</dbReference>
<keyword evidence="4 5" id="KW-0238">DNA-binding</keyword>